<dbReference type="InterPro" id="IPR001789">
    <property type="entry name" value="Sig_transdc_resp-reg_receiver"/>
</dbReference>
<feature type="domain" description="Response regulatory" evidence="3">
    <location>
        <begin position="8"/>
        <end position="155"/>
    </location>
</feature>
<dbReference type="InterPro" id="IPR011006">
    <property type="entry name" value="CheY-like_superfamily"/>
</dbReference>
<evidence type="ECO:0000313" key="5">
    <source>
        <dbReference type="Proteomes" id="UP000321523"/>
    </source>
</evidence>
<dbReference type="Proteomes" id="UP000321523">
    <property type="component" value="Unassembled WGS sequence"/>
</dbReference>
<dbReference type="Pfam" id="PF00072">
    <property type="entry name" value="Response_reg"/>
    <property type="match status" value="1"/>
</dbReference>
<sequence>MKAREPFRVLVADDEPMLLDSYRYVIDDLSPRRDRMTELEEQLFGPADTPPTPEVELCCVRQGEAAVAHVRDALAAGRRFGAAFLDMRMPPGISGLEAAKRIRALDSLINIVIVSGFAGVDARKITHDVPPADRLFFLAKPFQARELQQYVLSFSARLENDRIEKERRDEELEAAADTRRPLHAN</sequence>
<evidence type="ECO:0000256" key="2">
    <source>
        <dbReference type="SAM" id="MobiDB-lite"/>
    </source>
</evidence>
<protein>
    <recommendedName>
        <fullName evidence="3">Response regulatory domain-containing protein</fullName>
    </recommendedName>
</protein>
<feature type="modified residue" description="4-aspartylphosphate" evidence="1">
    <location>
        <position position="86"/>
    </location>
</feature>
<dbReference type="AlphaFoldDB" id="A0A512DLL4"/>
<dbReference type="SMART" id="SM00448">
    <property type="entry name" value="REC"/>
    <property type="match status" value="1"/>
</dbReference>
<dbReference type="GO" id="GO:0000160">
    <property type="term" value="P:phosphorelay signal transduction system"/>
    <property type="evidence" value="ECO:0007669"/>
    <property type="project" value="InterPro"/>
</dbReference>
<evidence type="ECO:0000313" key="4">
    <source>
        <dbReference type="EMBL" id="GEO37371.1"/>
    </source>
</evidence>
<feature type="region of interest" description="Disordered" evidence="2">
    <location>
        <begin position="165"/>
        <end position="185"/>
    </location>
</feature>
<dbReference type="OrthoDB" id="9814202at2"/>
<accession>A0A512DLL4</accession>
<gene>
    <name evidence="4" type="ORF">SAE02_15190</name>
</gene>
<dbReference type="Gene3D" id="3.40.50.2300">
    <property type="match status" value="1"/>
</dbReference>
<dbReference type="RefSeq" id="WP_044427030.1">
    <property type="nucleotide sequence ID" value="NZ_BJYZ01000006.1"/>
</dbReference>
<evidence type="ECO:0000259" key="3">
    <source>
        <dbReference type="PROSITE" id="PS50110"/>
    </source>
</evidence>
<proteinExistence type="predicted"/>
<comment type="caution">
    <text evidence="4">The sequence shown here is derived from an EMBL/GenBank/DDBJ whole genome shotgun (WGS) entry which is preliminary data.</text>
</comment>
<keyword evidence="1" id="KW-0597">Phosphoprotein</keyword>
<dbReference type="PROSITE" id="PS50110">
    <property type="entry name" value="RESPONSE_REGULATORY"/>
    <property type="match status" value="1"/>
</dbReference>
<organism evidence="4 5">
    <name type="scientific">Skermanella aerolata</name>
    <dbReference type="NCBI Taxonomy" id="393310"/>
    <lineage>
        <taxon>Bacteria</taxon>
        <taxon>Pseudomonadati</taxon>
        <taxon>Pseudomonadota</taxon>
        <taxon>Alphaproteobacteria</taxon>
        <taxon>Rhodospirillales</taxon>
        <taxon>Azospirillaceae</taxon>
        <taxon>Skermanella</taxon>
    </lineage>
</organism>
<reference evidence="4 5" key="1">
    <citation type="submission" date="2019-07" db="EMBL/GenBank/DDBJ databases">
        <title>Whole genome shotgun sequence of Skermanella aerolata NBRC 106429.</title>
        <authorList>
            <person name="Hosoyama A."/>
            <person name="Uohara A."/>
            <person name="Ohji S."/>
            <person name="Ichikawa N."/>
        </authorList>
    </citation>
    <scope>NUCLEOTIDE SEQUENCE [LARGE SCALE GENOMIC DNA]</scope>
    <source>
        <strain evidence="4 5">NBRC 106429</strain>
    </source>
</reference>
<name>A0A512DLL4_9PROT</name>
<dbReference type="EMBL" id="BJYZ01000006">
    <property type="protein sequence ID" value="GEO37371.1"/>
    <property type="molecule type" value="Genomic_DNA"/>
</dbReference>
<dbReference type="SUPFAM" id="SSF52172">
    <property type="entry name" value="CheY-like"/>
    <property type="match status" value="1"/>
</dbReference>
<evidence type="ECO:0000256" key="1">
    <source>
        <dbReference type="PROSITE-ProRule" id="PRU00169"/>
    </source>
</evidence>
<keyword evidence="5" id="KW-1185">Reference proteome</keyword>